<feature type="domain" description="Calcineurin-like phosphoesterase" evidence="4">
    <location>
        <begin position="14"/>
        <end position="224"/>
    </location>
</feature>
<dbReference type="PRINTS" id="PR01607">
    <property type="entry name" value="APYRASEFAMLY"/>
</dbReference>
<sequence>MADQNNPYIVSLDILHFNDVYNVEGRTTEPVGGAARFYTALKEHGAGETALVLFSGDALSPSMLSTVTQGRHMPTVLNALLVDCAVLGNHDLDFGLDLLCECIEKSRFPWLNTNVFDVDTNKPLSGAPDHHIVEHSGLTIGLIGLLEEEWITTLSCIDHTALDVHDMCEVGRRWARDLKQPGPNGRAACDLVIALTHMRWPNDRKLSAEVPEIDLILGGHDHKYEVEWLGEADRQTVSKKNTRAIIKSGTDFENFSHIRIKFDKKQRRISELKIEKVVVDSHWKEDEEMKSYVEKLTEKLDKKLDMILGRIEVPLDARFSSVRSQETNVGNFVCDIILTGLDAHVAIVNSGTLRADRLIPAGDFCLRDLTSLLPMLDSMVLLEATGEQILKALENGVSQYPKLEGRFPLVAGIRFSFDPRRSPGNRIPCSSVTTQDKPLELNKVYRLAVKHYMASGKDGYDVLKECPVLVDDEEGPILSTLIQNYFRAIQVLKGFEHSRTRHRQSIVSIAERHRLLQNSGYPETSNLNEKQQTYWQKAYQMLIEEKEAQSANAIAPVLDGRIKILS</sequence>
<dbReference type="GO" id="GO:0016787">
    <property type="term" value="F:hydrolase activity"/>
    <property type="evidence" value="ECO:0007669"/>
    <property type="project" value="UniProtKB-KW"/>
</dbReference>
<evidence type="ECO:0000259" key="4">
    <source>
        <dbReference type="Pfam" id="PF00149"/>
    </source>
</evidence>
<dbReference type="Pfam" id="PF02872">
    <property type="entry name" value="5_nucleotid_C"/>
    <property type="match status" value="1"/>
</dbReference>
<dbReference type="EMBL" id="JTDF01005462">
    <property type="protein sequence ID" value="KAF8566205.1"/>
    <property type="molecule type" value="Genomic_DNA"/>
</dbReference>
<evidence type="ECO:0008006" key="8">
    <source>
        <dbReference type="Google" id="ProtNLM"/>
    </source>
</evidence>
<organism evidence="6 7">
    <name type="scientific">Paragonimus westermani</name>
    <dbReference type="NCBI Taxonomy" id="34504"/>
    <lineage>
        <taxon>Eukaryota</taxon>
        <taxon>Metazoa</taxon>
        <taxon>Spiralia</taxon>
        <taxon>Lophotrochozoa</taxon>
        <taxon>Platyhelminthes</taxon>
        <taxon>Trematoda</taxon>
        <taxon>Digenea</taxon>
        <taxon>Plagiorchiida</taxon>
        <taxon>Troglotremata</taxon>
        <taxon>Troglotrematidae</taxon>
        <taxon>Paragonimus</taxon>
    </lineage>
</organism>
<dbReference type="GO" id="GO:0009166">
    <property type="term" value="P:nucleotide catabolic process"/>
    <property type="evidence" value="ECO:0007669"/>
    <property type="project" value="InterPro"/>
</dbReference>
<dbReference type="Gene3D" id="3.90.780.10">
    <property type="entry name" value="5'-Nucleotidase, C-terminal domain"/>
    <property type="match status" value="1"/>
</dbReference>
<keyword evidence="2" id="KW-0732">Signal</keyword>
<protein>
    <recommendedName>
        <fullName evidence="8">5'-nucleotidase</fullName>
    </recommendedName>
</protein>
<dbReference type="SUPFAM" id="SSF55816">
    <property type="entry name" value="5'-nucleotidase (syn. UDP-sugar hydrolase), C-terminal domain"/>
    <property type="match status" value="1"/>
</dbReference>
<dbReference type="InterPro" id="IPR006179">
    <property type="entry name" value="5_nucleotidase/apyrase"/>
</dbReference>
<evidence type="ECO:0000256" key="3">
    <source>
        <dbReference type="RuleBase" id="RU362119"/>
    </source>
</evidence>
<comment type="similarity">
    <text evidence="1 3">Belongs to the 5'-nucleotidase family.</text>
</comment>
<reference evidence="6 7" key="1">
    <citation type="submission" date="2019-07" db="EMBL/GenBank/DDBJ databases">
        <title>Annotation for the trematode Paragonimus westermani.</title>
        <authorList>
            <person name="Choi Y.-J."/>
        </authorList>
    </citation>
    <scope>NUCLEOTIDE SEQUENCE [LARGE SCALE GENOMIC DNA]</scope>
    <source>
        <strain evidence="6">180907_Pwestermani</strain>
    </source>
</reference>
<evidence type="ECO:0000256" key="2">
    <source>
        <dbReference type="ARBA" id="ARBA00022729"/>
    </source>
</evidence>
<dbReference type="InterPro" id="IPR036907">
    <property type="entry name" value="5'-Nucleotdase_C_sf"/>
</dbReference>
<dbReference type="Gene3D" id="3.60.21.10">
    <property type="match status" value="1"/>
</dbReference>
<gene>
    <name evidence="6" type="ORF">P879_09039</name>
</gene>
<dbReference type="InterPro" id="IPR029052">
    <property type="entry name" value="Metallo-depent_PP-like"/>
</dbReference>
<evidence type="ECO:0000313" key="7">
    <source>
        <dbReference type="Proteomes" id="UP000699462"/>
    </source>
</evidence>
<dbReference type="PANTHER" id="PTHR11575">
    <property type="entry name" value="5'-NUCLEOTIDASE-RELATED"/>
    <property type="match status" value="1"/>
</dbReference>
<keyword evidence="3" id="KW-0378">Hydrolase</keyword>
<feature type="domain" description="5'-Nucleotidase C-terminal" evidence="5">
    <location>
        <begin position="309"/>
        <end position="465"/>
    </location>
</feature>
<dbReference type="InterPro" id="IPR004843">
    <property type="entry name" value="Calcineurin-like_PHP"/>
</dbReference>
<proteinExistence type="inferred from homology"/>
<evidence type="ECO:0000259" key="5">
    <source>
        <dbReference type="Pfam" id="PF02872"/>
    </source>
</evidence>
<keyword evidence="3" id="KW-0547">Nucleotide-binding</keyword>
<name>A0A8T0DEG5_9TREM</name>
<dbReference type="Pfam" id="PF00149">
    <property type="entry name" value="Metallophos"/>
    <property type="match status" value="1"/>
</dbReference>
<dbReference type="Proteomes" id="UP000699462">
    <property type="component" value="Unassembled WGS sequence"/>
</dbReference>
<dbReference type="OrthoDB" id="10252235at2759"/>
<dbReference type="GO" id="GO:0000166">
    <property type="term" value="F:nucleotide binding"/>
    <property type="evidence" value="ECO:0007669"/>
    <property type="project" value="UniProtKB-KW"/>
</dbReference>
<keyword evidence="7" id="KW-1185">Reference proteome</keyword>
<evidence type="ECO:0000313" key="6">
    <source>
        <dbReference type="EMBL" id="KAF8566205.1"/>
    </source>
</evidence>
<evidence type="ECO:0000256" key="1">
    <source>
        <dbReference type="ARBA" id="ARBA00006654"/>
    </source>
</evidence>
<comment type="caution">
    <text evidence="6">The sequence shown here is derived from an EMBL/GenBank/DDBJ whole genome shotgun (WGS) entry which is preliminary data.</text>
</comment>
<dbReference type="PANTHER" id="PTHR11575:SF48">
    <property type="entry name" value="5'-NUCLEOTIDASE"/>
    <property type="match status" value="1"/>
</dbReference>
<dbReference type="InterPro" id="IPR008334">
    <property type="entry name" value="5'-Nucleotdase_C"/>
</dbReference>
<accession>A0A8T0DEG5</accession>
<dbReference type="AlphaFoldDB" id="A0A8T0DEG5"/>
<dbReference type="SUPFAM" id="SSF56300">
    <property type="entry name" value="Metallo-dependent phosphatases"/>
    <property type="match status" value="1"/>
</dbReference>